<gene>
    <name evidence="1" type="ORF">FHX73_15268</name>
</gene>
<accession>A0A561SFL9</accession>
<dbReference type="RefSeq" id="WP_170305262.1">
    <property type="nucleotide sequence ID" value="NZ_BAAAMZ010000001.1"/>
</dbReference>
<dbReference type="EMBL" id="VIWT01000005">
    <property type="protein sequence ID" value="TWF73652.1"/>
    <property type="molecule type" value="Genomic_DNA"/>
</dbReference>
<protein>
    <submittedName>
        <fullName evidence="1">Uncharacterized protein</fullName>
    </submittedName>
</protein>
<dbReference type="AlphaFoldDB" id="A0A561SFL9"/>
<proteinExistence type="predicted"/>
<dbReference type="InterPro" id="IPR049979">
    <property type="entry name" value="Cys_resp_CS_actino"/>
</dbReference>
<evidence type="ECO:0000313" key="2">
    <source>
        <dbReference type="Proteomes" id="UP000317940"/>
    </source>
</evidence>
<reference evidence="1 2" key="1">
    <citation type="submission" date="2019-06" db="EMBL/GenBank/DDBJ databases">
        <title>Sequencing the genomes of 1000 actinobacteria strains.</title>
        <authorList>
            <person name="Klenk H.-P."/>
        </authorList>
    </citation>
    <scope>NUCLEOTIDE SEQUENCE [LARGE SCALE GENOMIC DNA]</scope>
    <source>
        <strain evidence="1 2">DSM 44826</strain>
    </source>
</reference>
<organism evidence="1 2">
    <name type="scientific">Kitasatospora viridis</name>
    <dbReference type="NCBI Taxonomy" id="281105"/>
    <lineage>
        <taxon>Bacteria</taxon>
        <taxon>Bacillati</taxon>
        <taxon>Actinomycetota</taxon>
        <taxon>Actinomycetes</taxon>
        <taxon>Kitasatosporales</taxon>
        <taxon>Streptomycetaceae</taxon>
        <taxon>Kitasatospora</taxon>
    </lineage>
</organism>
<keyword evidence="2" id="KW-1185">Reference proteome</keyword>
<evidence type="ECO:0000313" key="1">
    <source>
        <dbReference type="EMBL" id="TWF73652.1"/>
    </source>
</evidence>
<dbReference type="Proteomes" id="UP000317940">
    <property type="component" value="Unassembled WGS sequence"/>
</dbReference>
<comment type="caution">
    <text evidence="1">The sequence shown here is derived from an EMBL/GenBank/DDBJ whole genome shotgun (WGS) entry which is preliminary data.</text>
</comment>
<dbReference type="NCBIfam" id="NF042934">
    <property type="entry name" value="cis_reg_atten"/>
    <property type="match status" value="1"/>
</dbReference>
<name>A0A561SFL9_9ACTN</name>
<sequence length="45" mass="4898">MTGVRQALALRTAPVTVKARCRVTTSYARLHIDLQRVTTALCPAS</sequence>